<name>A0A4D7ANI1_9FIRM</name>
<dbReference type="AlphaFoldDB" id="A0A4D7ANI1"/>
<reference evidence="1" key="2">
    <citation type="journal article" date="2020" name="Int. J. Syst. Evol. Microbiol.">
        <title>Dysosmobacter welbionis gen. nov., sp. nov., isolated from human faeces and emended description of the genus Oscillibacter.</title>
        <authorList>
            <person name="Le Roy T."/>
            <person name="Van der Smissen P."/>
            <person name="Paquot A."/>
            <person name="Delzenne N."/>
            <person name="Muccioli G.G."/>
            <person name="Collet J.F."/>
            <person name="Cani P.D."/>
        </authorList>
    </citation>
    <scope>NUCLEOTIDE SEQUENCE</scope>
    <source>
        <strain evidence="1">J115</strain>
    </source>
</reference>
<protein>
    <recommendedName>
        <fullName evidence="4">DNA-binding protein</fullName>
    </recommendedName>
</protein>
<evidence type="ECO:0000313" key="3">
    <source>
        <dbReference type="Proteomes" id="UP000298642"/>
    </source>
</evidence>
<reference evidence="3" key="1">
    <citation type="submission" date="2018-12" db="EMBL/GenBank/DDBJ databases">
        <title>Dusodibacter welbiota gen. nov., sp. nov., isolated from human faeces and emended description of the Oscillibacter genus.</title>
        <authorList>
            <person name="Le Roy T."/>
            <person name="Van der Smissen P."/>
            <person name="Delzenne N."/>
            <person name="Muccioli G."/>
            <person name="Collet J.F."/>
            <person name="Cani P.D."/>
        </authorList>
    </citation>
    <scope>NUCLEOTIDE SEQUENCE [LARGE SCALE GENOMIC DNA]</scope>
    <source>
        <strain evidence="3">J115</strain>
    </source>
</reference>
<accession>A0A4D7ANI1</accession>
<dbReference type="KEGG" id="obj:EIO64_17045"/>
<organism evidence="1 3">
    <name type="scientific">Dysosmobacter welbionis</name>
    <dbReference type="NCBI Taxonomy" id="2093857"/>
    <lineage>
        <taxon>Bacteria</taxon>
        <taxon>Bacillati</taxon>
        <taxon>Bacillota</taxon>
        <taxon>Clostridia</taxon>
        <taxon>Eubacteriales</taxon>
        <taxon>Oscillospiraceae</taxon>
        <taxon>Dysosmobacter</taxon>
    </lineage>
</organism>
<dbReference type="EMBL" id="CP034413">
    <property type="protein sequence ID" value="QCI60703.1"/>
    <property type="molecule type" value="Genomic_DNA"/>
</dbReference>
<dbReference type="EMBL" id="CP034413">
    <property type="protein sequence ID" value="QCI59128.1"/>
    <property type="molecule type" value="Genomic_DNA"/>
</dbReference>
<proteinExistence type="predicted"/>
<dbReference type="KEGG" id="obj:EIO64_07750"/>
<dbReference type="RefSeq" id="WP_136891142.1">
    <property type="nucleotide sequence ID" value="NZ_CP034413.3"/>
</dbReference>
<dbReference type="Proteomes" id="UP000298642">
    <property type="component" value="Chromosome"/>
</dbReference>
<reference evidence="1" key="3">
    <citation type="submission" date="2021-06" db="EMBL/GenBank/DDBJ databases">
        <authorList>
            <person name="Le Roy T."/>
            <person name="Van der Smissen P."/>
            <person name="Delzenne N."/>
            <person name="Muccioli G."/>
            <person name="Collet J.F."/>
            <person name="Cani P.D."/>
        </authorList>
    </citation>
    <scope>NUCLEOTIDE SEQUENCE</scope>
    <source>
        <strain evidence="1">J115</strain>
    </source>
</reference>
<evidence type="ECO:0000313" key="1">
    <source>
        <dbReference type="EMBL" id="QCI59128.1"/>
    </source>
</evidence>
<sequence>MSESRYYRDNLADILEFTEGRHLLSLEDVRRFTGIKKYSTLKNRFPFNGSKISAATLARSLSEVSK</sequence>
<evidence type="ECO:0008006" key="4">
    <source>
        <dbReference type="Google" id="ProtNLM"/>
    </source>
</evidence>
<gene>
    <name evidence="1" type="ORF">EIO64_07750</name>
    <name evidence="2" type="ORF">EIO64_17045</name>
</gene>
<evidence type="ECO:0000313" key="2">
    <source>
        <dbReference type="EMBL" id="QCI60703.1"/>
    </source>
</evidence>
<keyword evidence="3" id="KW-1185">Reference proteome</keyword>